<dbReference type="Pfam" id="PF01266">
    <property type="entry name" value="DAO"/>
    <property type="match status" value="1"/>
</dbReference>
<keyword evidence="8" id="KW-1185">Reference proteome</keyword>
<proteinExistence type="inferred from homology"/>
<evidence type="ECO:0000256" key="2">
    <source>
        <dbReference type="ARBA" id="ARBA00006730"/>
    </source>
</evidence>
<dbReference type="PROSITE" id="PS00677">
    <property type="entry name" value="DAO"/>
    <property type="match status" value="1"/>
</dbReference>
<sequence length="376" mass="41058">MKANAPDAAPLEPLVNSIVTTTKQMPGDYDIEYASPWAGAAFQPYILVCPKKKTADGNAVLGQSCHSWHRLSLKLVSISRELTSNARTKTLKAMTCLLDHFSLQTHGFVVYSRTTATLKQEELPKGVDSGFKYTGVCINTSLYLPWLLGQCRAQGVILKRGAVSHIDDLKTMHHSGKPADVLVNASGLLARDLGGVLDKSVVPIRGQTVLVRNEAGPLYNISGTDDGDAEISYLMMRASGGGTVLGGTYDKGNWSQEPDMNIAKRIIKRCVALSPQLANEKGVEGVEIIGHGVGLRPWRKDGIRLETDFDFSTKETLVVHNYGHAGWGYQGSYGCAEYVVELVEGFQKDRNVVDEAKLWRFLHLLSSAIVERSTIP</sequence>
<gene>
    <name evidence="7" type="ORF">GCG54_00008775</name>
</gene>
<comment type="cofactor">
    <cofactor evidence="1">
        <name>FAD</name>
        <dbReference type="ChEBI" id="CHEBI:57692"/>
    </cofactor>
</comment>
<evidence type="ECO:0000256" key="5">
    <source>
        <dbReference type="ARBA" id="ARBA00023002"/>
    </source>
</evidence>
<dbReference type="GeneID" id="69015915"/>
<protein>
    <submittedName>
        <fullName evidence="7">D-amino-acid oxidase</fullName>
    </submittedName>
</protein>
<dbReference type="SUPFAM" id="SSF54373">
    <property type="entry name" value="FAD-linked reductases, C-terminal domain"/>
    <property type="match status" value="1"/>
</dbReference>
<dbReference type="GO" id="GO:0071949">
    <property type="term" value="F:FAD binding"/>
    <property type="evidence" value="ECO:0007669"/>
    <property type="project" value="InterPro"/>
</dbReference>
<dbReference type="GO" id="GO:0019478">
    <property type="term" value="P:D-amino acid catabolic process"/>
    <property type="evidence" value="ECO:0007669"/>
    <property type="project" value="TreeGrafter"/>
</dbReference>
<reference evidence="7" key="1">
    <citation type="journal article" date="2020" name="Phytopathology">
        <title>Genome sequence and comparative analysis of Colletotrichum gloeosporioides isolated from Liriodendron leaves.</title>
        <authorList>
            <person name="Fu F.F."/>
            <person name="Hao Z."/>
            <person name="Wang P."/>
            <person name="Lu Y."/>
            <person name="Xue L.J."/>
            <person name="Wei G."/>
            <person name="Tian Y."/>
            <person name="Baishi H."/>
            <person name="Xu H."/>
            <person name="Shi J."/>
            <person name="Cheng T."/>
            <person name="Wang G."/>
            <person name="Yi Y."/>
            <person name="Chen J."/>
        </authorList>
    </citation>
    <scope>NUCLEOTIDE SEQUENCE</scope>
    <source>
        <strain evidence="7">Lc1</strain>
    </source>
</reference>
<dbReference type="RefSeq" id="XP_045266477.1">
    <property type="nucleotide sequence ID" value="XM_045408734.1"/>
</dbReference>
<organism evidence="7 8">
    <name type="scientific">Colletotrichum gloeosporioides</name>
    <name type="common">Anthracnose fungus</name>
    <name type="synonym">Glomerella cingulata</name>
    <dbReference type="NCBI Taxonomy" id="474922"/>
    <lineage>
        <taxon>Eukaryota</taxon>
        <taxon>Fungi</taxon>
        <taxon>Dikarya</taxon>
        <taxon>Ascomycota</taxon>
        <taxon>Pezizomycotina</taxon>
        <taxon>Sordariomycetes</taxon>
        <taxon>Hypocreomycetidae</taxon>
        <taxon>Glomerellales</taxon>
        <taxon>Glomerellaceae</taxon>
        <taxon>Colletotrichum</taxon>
        <taxon>Colletotrichum gloeosporioides species complex</taxon>
    </lineage>
</organism>
<evidence type="ECO:0000313" key="7">
    <source>
        <dbReference type="EMBL" id="KAF3807318.1"/>
    </source>
</evidence>
<dbReference type="Proteomes" id="UP000613401">
    <property type="component" value="Unassembled WGS sequence"/>
</dbReference>
<accession>A0A8H4FM38</accession>
<dbReference type="AlphaFoldDB" id="A0A8H4FM38"/>
<evidence type="ECO:0000256" key="1">
    <source>
        <dbReference type="ARBA" id="ARBA00001974"/>
    </source>
</evidence>
<name>A0A8H4FM38_COLGL</name>
<dbReference type="PANTHER" id="PTHR11530:SF16">
    <property type="entry name" value="D-AMINO ACID OXIDASE (AFU_ORTHOLOGUE AFUA_5G11290)"/>
    <property type="match status" value="1"/>
</dbReference>
<dbReference type="InterPro" id="IPR006181">
    <property type="entry name" value="D-amino_acid_oxidase_CS"/>
</dbReference>
<evidence type="ECO:0000256" key="3">
    <source>
        <dbReference type="ARBA" id="ARBA00022630"/>
    </source>
</evidence>
<dbReference type="GO" id="GO:0005737">
    <property type="term" value="C:cytoplasm"/>
    <property type="evidence" value="ECO:0007669"/>
    <property type="project" value="TreeGrafter"/>
</dbReference>
<reference evidence="7" key="2">
    <citation type="submission" date="2020-03" db="EMBL/GenBank/DDBJ databases">
        <authorList>
            <person name="Fu F.-F."/>
            <person name="Chen J."/>
        </authorList>
    </citation>
    <scope>NUCLEOTIDE SEQUENCE</scope>
    <source>
        <strain evidence="7">Lc1</strain>
    </source>
</reference>
<dbReference type="Gene3D" id="3.40.50.720">
    <property type="entry name" value="NAD(P)-binding Rossmann-like Domain"/>
    <property type="match status" value="1"/>
</dbReference>
<keyword evidence="5" id="KW-0560">Oxidoreductase</keyword>
<evidence type="ECO:0000313" key="8">
    <source>
        <dbReference type="Proteomes" id="UP000613401"/>
    </source>
</evidence>
<keyword evidence="4" id="KW-0274">FAD</keyword>
<dbReference type="PANTHER" id="PTHR11530">
    <property type="entry name" value="D-AMINO ACID OXIDASE"/>
    <property type="match status" value="1"/>
</dbReference>
<dbReference type="SUPFAM" id="SSF51971">
    <property type="entry name" value="Nucleotide-binding domain"/>
    <property type="match status" value="1"/>
</dbReference>
<dbReference type="GO" id="GO:0003884">
    <property type="term" value="F:D-amino-acid oxidase activity"/>
    <property type="evidence" value="ECO:0007669"/>
    <property type="project" value="InterPro"/>
</dbReference>
<dbReference type="EMBL" id="WVTB01000030">
    <property type="protein sequence ID" value="KAF3807318.1"/>
    <property type="molecule type" value="Genomic_DNA"/>
</dbReference>
<dbReference type="InterPro" id="IPR023209">
    <property type="entry name" value="DAO"/>
</dbReference>
<evidence type="ECO:0000256" key="4">
    <source>
        <dbReference type="ARBA" id="ARBA00022827"/>
    </source>
</evidence>
<dbReference type="InterPro" id="IPR006076">
    <property type="entry name" value="FAD-dep_OxRdtase"/>
</dbReference>
<evidence type="ECO:0000259" key="6">
    <source>
        <dbReference type="Pfam" id="PF01266"/>
    </source>
</evidence>
<keyword evidence="3" id="KW-0285">Flavoprotein</keyword>
<feature type="domain" description="FAD dependent oxidoreductase" evidence="6">
    <location>
        <begin position="115"/>
        <end position="342"/>
    </location>
</feature>
<dbReference type="PIRSF" id="PIRSF000189">
    <property type="entry name" value="D-aa_oxidase"/>
    <property type="match status" value="1"/>
</dbReference>
<comment type="caution">
    <text evidence="7">The sequence shown here is derived from an EMBL/GenBank/DDBJ whole genome shotgun (WGS) entry which is preliminary data.</text>
</comment>
<dbReference type="Gene3D" id="3.30.9.10">
    <property type="entry name" value="D-Amino Acid Oxidase, subunit A, domain 2"/>
    <property type="match status" value="1"/>
</dbReference>
<comment type="similarity">
    <text evidence="2">Belongs to the DAMOX/DASOX family.</text>
</comment>